<organism evidence="2 3">
    <name type="scientific">Candidatus Merdibacter merdavium</name>
    <dbReference type="NCBI Taxonomy" id="2838692"/>
    <lineage>
        <taxon>Bacteria</taxon>
        <taxon>Bacillati</taxon>
        <taxon>Bacillota</taxon>
        <taxon>Erysipelotrichia</taxon>
        <taxon>Erysipelotrichales</taxon>
        <taxon>Erysipelotrichaceae</taxon>
        <taxon>Merdibacter</taxon>
    </lineage>
</organism>
<keyword evidence="1" id="KW-1133">Transmembrane helix</keyword>
<sequence length="687" mass="79390">MKKLLYAYIAFVAILLFSFSYDSYNLINYYRINCVFNGMTDNEDAHYAYDLTFSDREAKEEVIRFIVDVAEANDVQFVSQNLISNDEGIMKYDYYILTEKNDWIYARLRMTSGKKVDFSDAHDSGYLSSDIHDTEAAGTFSSYDNTYFQSEEEVFQFKNAAVWFQYVENDTALFYFDTAEHGQLIADQVNQHFEDKAMMVQMEVHGALEEGFMESYRQEDILLALGCSVVVILLILFCIIMKEKREILIRRMHGQGALSIVLKQFLPVLAIAWMAFVFVLALAWIIVIHSGDPFYAELNHDLLRFAAVGAALIVPLLLLSYVYIVMTTHVIELKEAQPLNRMHLINIVLKVGISVLILMPFVTSMNMLVPNLSQYIYISMNTEQYEDYYNISYFEGRREELQEIYEQTIYFDMTDYALMSDAAAYALSGMPLDEEIRVDEYNLPLIRVNKPYLRAHKIIAEDGSILDTDELGDKTYLIPLQYKETYTPDDGDIVYVRDTGTHENLQLREPVYQVSNPIIVLYGRYDTMAISESRVYLKQPSRAAAESLLSDVTRYDYRLNNISSGVNYAKVRTMNAVQTAAGRMIMYAVVYGLFIFQFATLYLEDHKKELSISYMCGKSRLNRYGNLWLINLCVYLAMILAAMAWQGLALSYCLKFAVIFFLFDTVVMLFFIYRFEHKSIAQTLKGE</sequence>
<proteinExistence type="predicted"/>
<name>A0A9D2NPQ2_9FIRM</name>
<dbReference type="AlphaFoldDB" id="A0A9D2NPQ2"/>
<dbReference type="InterPro" id="IPR006541">
    <property type="entry name" value="Bacteriocin_ass"/>
</dbReference>
<feature type="transmembrane region" description="Helical" evidence="1">
    <location>
        <begin position="649"/>
        <end position="673"/>
    </location>
</feature>
<feature type="transmembrane region" description="Helical" evidence="1">
    <location>
        <begin position="261"/>
        <end position="285"/>
    </location>
</feature>
<gene>
    <name evidence="2" type="ORF">H9702_00975</name>
</gene>
<feature type="transmembrane region" description="Helical" evidence="1">
    <location>
        <begin position="584"/>
        <end position="603"/>
    </location>
</feature>
<accession>A0A9D2NPQ2</accession>
<evidence type="ECO:0000313" key="3">
    <source>
        <dbReference type="Proteomes" id="UP000823896"/>
    </source>
</evidence>
<keyword evidence="1" id="KW-0472">Membrane</keyword>
<evidence type="ECO:0000256" key="1">
    <source>
        <dbReference type="SAM" id="Phobius"/>
    </source>
</evidence>
<dbReference type="Proteomes" id="UP000823896">
    <property type="component" value="Unassembled WGS sequence"/>
</dbReference>
<protein>
    <submittedName>
        <fullName evidence="2">DUF1430 domain-containing protein</fullName>
    </submittedName>
</protein>
<feature type="transmembrane region" description="Helical" evidence="1">
    <location>
        <begin position="221"/>
        <end position="240"/>
    </location>
</feature>
<feature type="transmembrane region" description="Helical" evidence="1">
    <location>
        <begin position="305"/>
        <end position="326"/>
    </location>
</feature>
<dbReference type="EMBL" id="DWWM01000005">
    <property type="protein sequence ID" value="HJC35689.1"/>
    <property type="molecule type" value="Genomic_DNA"/>
</dbReference>
<reference evidence="2" key="2">
    <citation type="submission" date="2021-04" db="EMBL/GenBank/DDBJ databases">
        <authorList>
            <person name="Gilroy R."/>
        </authorList>
    </citation>
    <scope>NUCLEOTIDE SEQUENCE</scope>
    <source>
        <strain evidence="2">CHK187-11901</strain>
    </source>
</reference>
<dbReference type="Pfam" id="PF07242">
    <property type="entry name" value="DUF1430"/>
    <property type="match status" value="1"/>
</dbReference>
<reference evidence="2" key="1">
    <citation type="journal article" date="2021" name="PeerJ">
        <title>Extensive microbial diversity within the chicken gut microbiome revealed by metagenomics and culture.</title>
        <authorList>
            <person name="Gilroy R."/>
            <person name="Ravi A."/>
            <person name="Getino M."/>
            <person name="Pursley I."/>
            <person name="Horton D.L."/>
            <person name="Alikhan N.F."/>
            <person name="Baker D."/>
            <person name="Gharbi K."/>
            <person name="Hall N."/>
            <person name="Watson M."/>
            <person name="Adriaenssens E.M."/>
            <person name="Foster-Nyarko E."/>
            <person name="Jarju S."/>
            <person name="Secka A."/>
            <person name="Antonio M."/>
            <person name="Oren A."/>
            <person name="Chaudhuri R.R."/>
            <person name="La Ragione R."/>
            <person name="Hildebrand F."/>
            <person name="Pallen M.J."/>
        </authorList>
    </citation>
    <scope>NUCLEOTIDE SEQUENCE</scope>
    <source>
        <strain evidence="2">CHK187-11901</strain>
    </source>
</reference>
<feature type="transmembrane region" description="Helical" evidence="1">
    <location>
        <begin position="347"/>
        <end position="369"/>
    </location>
</feature>
<comment type="caution">
    <text evidence="2">The sequence shown here is derived from an EMBL/GenBank/DDBJ whole genome shotgun (WGS) entry which is preliminary data.</text>
</comment>
<evidence type="ECO:0000313" key="2">
    <source>
        <dbReference type="EMBL" id="HJC35689.1"/>
    </source>
</evidence>
<feature type="transmembrane region" description="Helical" evidence="1">
    <location>
        <begin position="624"/>
        <end position="643"/>
    </location>
</feature>
<keyword evidence="1" id="KW-0812">Transmembrane</keyword>